<accession>A0AAW0BRK2</accession>
<feature type="region of interest" description="Disordered" evidence="1">
    <location>
        <begin position="1"/>
        <end position="86"/>
    </location>
</feature>
<comment type="caution">
    <text evidence="2">The sequence shown here is derived from an EMBL/GenBank/DDBJ whole genome shotgun (WGS) entry which is preliminary data.</text>
</comment>
<feature type="compositionally biased region" description="Polar residues" evidence="1">
    <location>
        <begin position="142"/>
        <end position="160"/>
    </location>
</feature>
<organism evidence="2 3">
    <name type="scientific">Paramarasmius palmivorus</name>
    <dbReference type="NCBI Taxonomy" id="297713"/>
    <lineage>
        <taxon>Eukaryota</taxon>
        <taxon>Fungi</taxon>
        <taxon>Dikarya</taxon>
        <taxon>Basidiomycota</taxon>
        <taxon>Agaricomycotina</taxon>
        <taxon>Agaricomycetes</taxon>
        <taxon>Agaricomycetidae</taxon>
        <taxon>Agaricales</taxon>
        <taxon>Marasmiineae</taxon>
        <taxon>Marasmiaceae</taxon>
        <taxon>Paramarasmius</taxon>
    </lineage>
</organism>
<dbReference type="AlphaFoldDB" id="A0AAW0BRK2"/>
<name>A0AAW0BRK2_9AGAR</name>
<keyword evidence="3" id="KW-1185">Reference proteome</keyword>
<feature type="region of interest" description="Disordered" evidence="1">
    <location>
        <begin position="133"/>
        <end position="160"/>
    </location>
</feature>
<evidence type="ECO:0000313" key="2">
    <source>
        <dbReference type="EMBL" id="KAK7029505.1"/>
    </source>
</evidence>
<sequence>MTQTTTIENSAPPIESSANSDLQKESTDNEDECQENQEKALVQSVTPVKPPSTPSRRPRSMDSVDQQLPMTPKHQISCLPPLTQSRCRSPRSHIAITPYSWRRAKAPLSPATRSLYWKNLTTESRDRILVRRVTRRRGEAPQSPTRSAATSHSANIGSSS</sequence>
<evidence type="ECO:0000256" key="1">
    <source>
        <dbReference type="SAM" id="MobiDB-lite"/>
    </source>
</evidence>
<reference evidence="2 3" key="1">
    <citation type="submission" date="2024-01" db="EMBL/GenBank/DDBJ databases">
        <title>A draft genome for a cacao thread blight-causing isolate of Paramarasmius palmivorus.</title>
        <authorList>
            <person name="Baruah I.K."/>
            <person name="Bukari Y."/>
            <person name="Amoako-Attah I."/>
            <person name="Meinhardt L.W."/>
            <person name="Bailey B.A."/>
            <person name="Cohen S.P."/>
        </authorList>
    </citation>
    <scope>NUCLEOTIDE SEQUENCE [LARGE SCALE GENOMIC DNA]</scope>
    <source>
        <strain evidence="2 3">GH-12</strain>
    </source>
</reference>
<protein>
    <submittedName>
        <fullName evidence="2">Uncharacterized protein</fullName>
    </submittedName>
</protein>
<evidence type="ECO:0000313" key="3">
    <source>
        <dbReference type="Proteomes" id="UP001383192"/>
    </source>
</evidence>
<proteinExistence type="predicted"/>
<gene>
    <name evidence="2" type="ORF">VNI00_014538</name>
</gene>
<dbReference type="EMBL" id="JAYKXP010000082">
    <property type="protein sequence ID" value="KAK7029505.1"/>
    <property type="molecule type" value="Genomic_DNA"/>
</dbReference>
<dbReference type="Proteomes" id="UP001383192">
    <property type="component" value="Unassembled WGS sequence"/>
</dbReference>